<name>A0A6I6JLG1_9BACT</name>
<sequence length="195" mass="21709">MNKNFAAVFVALVVLISCNSRSSQKENITPDVYSNYLQKGNDISNLAQGVLLANVGKAIQQGGAEHAVEFCNLKASAIIDSLNRVNHCDIFRVSEKNRNPGNTLQNETDRSLWAHYSTQAADRVNDTLIQSSEGFVFYKPIRIALPACLKCHGTVGEEIDQLTNKKLHNLYPSDLATGYKLNDFRGMWKIEFEAN</sequence>
<dbReference type="KEGG" id="mcos:GM418_08510"/>
<keyword evidence="3" id="KW-1185">Reference proteome</keyword>
<dbReference type="EMBL" id="CP046401">
    <property type="protein sequence ID" value="QGY43695.1"/>
    <property type="molecule type" value="Genomic_DNA"/>
</dbReference>
<feature type="domain" description="Tll0287-like" evidence="1">
    <location>
        <begin position="55"/>
        <end position="191"/>
    </location>
</feature>
<dbReference type="RefSeq" id="WP_158865080.1">
    <property type="nucleotide sequence ID" value="NZ_CP046401.1"/>
</dbReference>
<accession>A0A6I6JLG1</accession>
<dbReference type="PROSITE" id="PS51257">
    <property type="entry name" value="PROKAR_LIPOPROTEIN"/>
    <property type="match status" value="1"/>
</dbReference>
<reference evidence="2 3" key="1">
    <citation type="submission" date="2019-11" db="EMBL/GenBank/DDBJ databases">
        <authorList>
            <person name="Zheng R.K."/>
            <person name="Sun C.M."/>
        </authorList>
    </citation>
    <scope>NUCLEOTIDE SEQUENCE [LARGE SCALE GENOMIC DNA]</scope>
    <source>
        <strain evidence="2 3">WC007</strain>
    </source>
</reference>
<dbReference type="Pfam" id="PF11845">
    <property type="entry name" value="Tll0287-like"/>
    <property type="match status" value="1"/>
</dbReference>
<organism evidence="2 3">
    <name type="scientific">Maribellus comscasis</name>
    <dbReference type="NCBI Taxonomy" id="2681766"/>
    <lineage>
        <taxon>Bacteria</taxon>
        <taxon>Pseudomonadati</taxon>
        <taxon>Bacteroidota</taxon>
        <taxon>Bacteroidia</taxon>
        <taxon>Marinilabiliales</taxon>
        <taxon>Prolixibacteraceae</taxon>
        <taxon>Maribellus</taxon>
    </lineage>
</organism>
<dbReference type="Proteomes" id="UP000428260">
    <property type="component" value="Chromosome"/>
</dbReference>
<dbReference type="AlphaFoldDB" id="A0A6I6JLG1"/>
<gene>
    <name evidence="2" type="ORF">GM418_08510</name>
</gene>
<dbReference type="InterPro" id="IPR021796">
    <property type="entry name" value="Tll0287-like_dom"/>
</dbReference>
<evidence type="ECO:0000259" key="1">
    <source>
        <dbReference type="Pfam" id="PF11845"/>
    </source>
</evidence>
<evidence type="ECO:0000313" key="3">
    <source>
        <dbReference type="Proteomes" id="UP000428260"/>
    </source>
</evidence>
<evidence type="ECO:0000313" key="2">
    <source>
        <dbReference type="EMBL" id="QGY43695.1"/>
    </source>
</evidence>
<proteinExistence type="predicted"/>
<protein>
    <submittedName>
        <fullName evidence="2">DUF3365 domain-containing protein</fullName>
    </submittedName>
</protein>